<dbReference type="Pfam" id="PF13639">
    <property type="entry name" value="zf-RING_2"/>
    <property type="match status" value="1"/>
</dbReference>
<name>A0A0D9Y1M5_9ORYZ</name>
<evidence type="ECO:0000313" key="6">
    <source>
        <dbReference type="Proteomes" id="UP000032180"/>
    </source>
</evidence>
<feature type="domain" description="RING-type" evidence="4">
    <location>
        <begin position="104"/>
        <end position="146"/>
    </location>
</feature>
<protein>
    <recommendedName>
        <fullName evidence="4">RING-type domain-containing protein</fullName>
    </recommendedName>
</protein>
<dbReference type="PANTHER" id="PTHR47624">
    <property type="entry name" value="OS01G0204900 PROTEIN"/>
    <property type="match status" value="1"/>
</dbReference>
<dbReference type="InterPro" id="IPR024752">
    <property type="entry name" value="Myb/SANT-like_dom"/>
</dbReference>
<dbReference type="Pfam" id="PF12776">
    <property type="entry name" value="Myb_DNA-bind_3"/>
    <property type="match status" value="1"/>
</dbReference>
<evidence type="ECO:0000256" key="3">
    <source>
        <dbReference type="SAM" id="Phobius"/>
    </source>
</evidence>
<keyword evidence="1" id="KW-0863">Zinc-finger</keyword>
<dbReference type="Proteomes" id="UP000032180">
    <property type="component" value="Chromosome 12"/>
</dbReference>
<dbReference type="InterPro" id="IPR013083">
    <property type="entry name" value="Znf_RING/FYVE/PHD"/>
</dbReference>
<evidence type="ECO:0000313" key="5">
    <source>
        <dbReference type="EnsemblPlants" id="LPERR12G16320.1"/>
    </source>
</evidence>
<dbReference type="eggNOG" id="KOG0800">
    <property type="taxonomic scope" value="Eukaryota"/>
</dbReference>
<evidence type="ECO:0000256" key="1">
    <source>
        <dbReference type="PROSITE-ProRule" id="PRU00175"/>
    </source>
</evidence>
<evidence type="ECO:0000256" key="2">
    <source>
        <dbReference type="SAM" id="MobiDB-lite"/>
    </source>
</evidence>
<accession>A0A0D9Y1M5</accession>
<dbReference type="InterPro" id="IPR001841">
    <property type="entry name" value="Znf_RING"/>
</dbReference>
<reference evidence="6" key="2">
    <citation type="submission" date="2013-12" db="EMBL/GenBank/DDBJ databases">
        <authorList>
            <person name="Yu Y."/>
            <person name="Lee S."/>
            <person name="de Baynast K."/>
            <person name="Wissotski M."/>
            <person name="Liu L."/>
            <person name="Talag J."/>
            <person name="Goicoechea J."/>
            <person name="Angelova A."/>
            <person name="Jetty R."/>
            <person name="Kudrna D."/>
            <person name="Golser W."/>
            <person name="Rivera L."/>
            <person name="Zhang J."/>
            <person name="Wing R."/>
        </authorList>
    </citation>
    <scope>NUCLEOTIDE SEQUENCE</scope>
</reference>
<feature type="region of interest" description="Disordered" evidence="2">
    <location>
        <begin position="404"/>
        <end position="450"/>
    </location>
</feature>
<evidence type="ECO:0000259" key="4">
    <source>
        <dbReference type="PROSITE" id="PS50089"/>
    </source>
</evidence>
<keyword evidence="1" id="KW-0862">Zinc</keyword>
<sequence length="540" mass="61306">MAKDYILIGVSMAALVTISAVMMICSDRRRRRRRSPSQRSIDDVELGIVAGGQPPPAAMGLDEAVLAEYPTTVYSCSSAPAPEKKPEEEADVIVSGGGETATGCAVCLAEYEDGDELRRLPECGHEFHRRCVDEWLRRRPTCPVCRSSPPARRSTAVDGGASALRGQKRLAHGGEPIRLAFYGKIACREKKRRERTKKQNPTEIIDVSEASSRKTTKLVLVRRCVQNLLNQCGDKNQSSGKSCQLLSIPPSNSRDMAGNNVVWQPQVLDEMLLYYKEKIKNEGRQMIFKETHLEKFAQQINTKFGTRFTQRQVYHKFHKMKSQWKLIMEAKNLSGANFDDVEKRILYDEIEHLRMTNAKDKRAKYINVPIRWYDEMEFIFQDKHATGEYDNFIGDKNGARTDVDPALHYDSDCLPDEDNNNGSGSSKRRPRGKGDKGKRIRDDDTAANNITDAMNGMSDTMRFTHTTHPNEALFKIIDSMEEYPTFIRLDVQTFLATNEKVAGMLKGRPFLAIKEYVDRWIAQNYPMKPVKDEDSNSVWT</sequence>
<keyword evidence="3" id="KW-1133">Transmembrane helix</keyword>
<keyword evidence="3" id="KW-0472">Membrane</keyword>
<feature type="compositionally biased region" description="Basic and acidic residues" evidence="2">
    <location>
        <begin position="432"/>
        <end position="444"/>
    </location>
</feature>
<proteinExistence type="predicted"/>
<dbReference type="Gramene" id="LPERR12G16320.1">
    <property type="protein sequence ID" value="LPERR12G16320.1"/>
    <property type="gene ID" value="LPERR12G16320"/>
</dbReference>
<dbReference type="STRING" id="77586.A0A0D9Y1M5"/>
<keyword evidence="3" id="KW-0812">Transmembrane</keyword>
<reference evidence="5" key="3">
    <citation type="submission" date="2015-04" db="UniProtKB">
        <authorList>
            <consortium name="EnsemblPlants"/>
        </authorList>
    </citation>
    <scope>IDENTIFICATION</scope>
</reference>
<dbReference type="HOGENOM" id="CLU_504709_0_0_1"/>
<reference evidence="5 6" key="1">
    <citation type="submission" date="2012-08" db="EMBL/GenBank/DDBJ databases">
        <title>Oryza genome evolution.</title>
        <authorList>
            <person name="Wing R.A."/>
        </authorList>
    </citation>
    <scope>NUCLEOTIDE SEQUENCE</scope>
</reference>
<organism evidence="5 6">
    <name type="scientific">Leersia perrieri</name>
    <dbReference type="NCBI Taxonomy" id="77586"/>
    <lineage>
        <taxon>Eukaryota</taxon>
        <taxon>Viridiplantae</taxon>
        <taxon>Streptophyta</taxon>
        <taxon>Embryophyta</taxon>
        <taxon>Tracheophyta</taxon>
        <taxon>Spermatophyta</taxon>
        <taxon>Magnoliopsida</taxon>
        <taxon>Liliopsida</taxon>
        <taxon>Poales</taxon>
        <taxon>Poaceae</taxon>
        <taxon>BOP clade</taxon>
        <taxon>Oryzoideae</taxon>
        <taxon>Oryzeae</taxon>
        <taxon>Oryzinae</taxon>
        <taxon>Leersia</taxon>
    </lineage>
</organism>
<dbReference type="AlphaFoldDB" id="A0A0D9Y1M5"/>
<dbReference type="EnsemblPlants" id="LPERR12G16320.1">
    <property type="protein sequence ID" value="LPERR12G16320.1"/>
    <property type="gene ID" value="LPERR12G16320"/>
</dbReference>
<dbReference type="SMART" id="SM00184">
    <property type="entry name" value="RING"/>
    <property type="match status" value="1"/>
</dbReference>
<dbReference type="SUPFAM" id="SSF57850">
    <property type="entry name" value="RING/U-box"/>
    <property type="match status" value="1"/>
</dbReference>
<dbReference type="PROSITE" id="PS50089">
    <property type="entry name" value="ZF_RING_2"/>
    <property type="match status" value="1"/>
</dbReference>
<dbReference type="PANTHER" id="PTHR47624:SF1">
    <property type="entry name" value="OS01G0204900 PROTEIN"/>
    <property type="match status" value="1"/>
</dbReference>
<keyword evidence="6" id="KW-1185">Reference proteome</keyword>
<keyword evidence="1" id="KW-0479">Metal-binding</keyword>
<feature type="transmembrane region" description="Helical" evidence="3">
    <location>
        <begin position="6"/>
        <end position="25"/>
    </location>
</feature>
<dbReference type="GO" id="GO:0008270">
    <property type="term" value="F:zinc ion binding"/>
    <property type="evidence" value="ECO:0007669"/>
    <property type="project" value="UniProtKB-KW"/>
</dbReference>
<dbReference type="Gene3D" id="3.30.40.10">
    <property type="entry name" value="Zinc/RING finger domain, C3HC4 (zinc finger)"/>
    <property type="match status" value="1"/>
</dbReference>
<dbReference type="CDD" id="cd16461">
    <property type="entry name" value="RING-H2_EL5-like"/>
    <property type="match status" value="1"/>
</dbReference>